<reference evidence="2" key="1">
    <citation type="journal article" date="2006" name="PLoS Biol.">
        <title>Macronuclear genome sequence of the ciliate Tetrahymena thermophila, a model eukaryote.</title>
        <authorList>
            <person name="Eisen J.A."/>
            <person name="Coyne R.S."/>
            <person name="Wu M."/>
            <person name="Wu D."/>
            <person name="Thiagarajan M."/>
            <person name="Wortman J.R."/>
            <person name="Badger J.H."/>
            <person name="Ren Q."/>
            <person name="Amedeo P."/>
            <person name="Jones K.M."/>
            <person name="Tallon L.J."/>
            <person name="Delcher A.L."/>
            <person name="Salzberg S.L."/>
            <person name="Silva J.C."/>
            <person name="Haas B.J."/>
            <person name="Majoros W.H."/>
            <person name="Farzad M."/>
            <person name="Carlton J.M."/>
            <person name="Smith R.K. Jr."/>
            <person name="Garg J."/>
            <person name="Pearlman R.E."/>
            <person name="Karrer K.M."/>
            <person name="Sun L."/>
            <person name="Manning G."/>
            <person name="Elde N.C."/>
            <person name="Turkewitz A.P."/>
            <person name="Asai D.J."/>
            <person name="Wilkes D.E."/>
            <person name="Wang Y."/>
            <person name="Cai H."/>
            <person name="Collins K."/>
            <person name="Stewart B.A."/>
            <person name="Lee S.R."/>
            <person name="Wilamowska K."/>
            <person name="Weinberg Z."/>
            <person name="Ruzzo W.L."/>
            <person name="Wloga D."/>
            <person name="Gaertig J."/>
            <person name="Frankel J."/>
            <person name="Tsao C.-C."/>
            <person name="Gorovsky M.A."/>
            <person name="Keeling P.J."/>
            <person name="Waller R.F."/>
            <person name="Patron N.J."/>
            <person name="Cherry J.M."/>
            <person name="Stover N.A."/>
            <person name="Krieger C.J."/>
            <person name="del Toro C."/>
            <person name="Ryder H.F."/>
            <person name="Williamson S.C."/>
            <person name="Barbeau R.A."/>
            <person name="Hamilton E.P."/>
            <person name="Orias E."/>
        </authorList>
    </citation>
    <scope>NUCLEOTIDE SEQUENCE [LARGE SCALE GENOMIC DNA]</scope>
    <source>
        <strain evidence="2">SB210</strain>
    </source>
</reference>
<dbReference type="HOGENOM" id="CLU_058335_0_0_1"/>
<dbReference type="AlphaFoldDB" id="Q22SP0"/>
<evidence type="ECO:0000313" key="1">
    <source>
        <dbReference type="EMBL" id="EAR88295.2"/>
    </source>
</evidence>
<sequence>MEASTCEETINCIQIQESKRFTFEKRVLEVQQINENQYLVLAYGCTFALVDQNWNIINVQVLQNLENYNDLYVENGVEVEIKGFIVGDQGGCSAGSKIIVVNFKTLEVVFQQNNTNYDYSVSYVDSKNQIVFLSLFYVFYLNLKLYIYKLSHADRSWVISISSFGLKQIFKIQQYQLTKFG</sequence>
<dbReference type="InParanoid" id="Q22SP0"/>
<dbReference type="Proteomes" id="UP000009168">
    <property type="component" value="Unassembled WGS sequence"/>
</dbReference>
<protein>
    <submittedName>
        <fullName evidence="1">Zinc finger protein</fullName>
    </submittedName>
</protein>
<proteinExistence type="predicted"/>
<dbReference type="EMBL" id="GG662844">
    <property type="protein sequence ID" value="EAR88295.2"/>
    <property type="molecule type" value="Genomic_DNA"/>
</dbReference>
<keyword evidence="2" id="KW-1185">Reference proteome</keyword>
<name>Q22SP0_TETTS</name>
<dbReference type="GeneID" id="7832329"/>
<dbReference type="KEGG" id="tet:TTHERM_01405860"/>
<accession>Q22SP0</accession>
<organism evidence="1 2">
    <name type="scientific">Tetrahymena thermophila (strain SB210)</name>
    <dbReference type="NCBI Taxonomy" id="312017"/>
    <lineage>
        <taxon>Eukaryota</taxon>
        <taxon>Sar</taxon>
        <taxon>Alveolata</taxon>
        <taxon>Ciliophora</taxon>
        <taxon>Intramacronucleata</taxon>
        <taxon>Oligohymenophorea</taxon>
        <taxon>Hymenostomatida</taxon>
        <taxon>Tetrahymenina</taxon>
        <taxon>Tetrahymenidae</taxon>
        <taxon>Tetrahymena</taxon>
    </lineage>
</organism>
<evidence type="ECO:0000313" key="2">
    <source>
        <dbReference type="Proteomes" id="UP000009168"/>
    </source>
</evidence>
<gene>
    <name evidence="1" type="ORF">TTHERM_01405860</name>
</gene>
<dbReference type="RefSeq" id="XP_001008540.2">
    <property type="nucleotide sequence ID" value="XM_001008540.2"/>
</dbReference>